<evidence type="ECO:0000256" key="1">
    <source>
        <dbReference type="SAM" id="MobiDB-lite"/>
    </source>
</evidence>
<dbReference type="Proteomes" id="UP000681720">
    <property type="component" value="Unassembled WGS sequence"/>
</dbReference>
<accession>A0A8S2R526</accession>
<feature type="non-terminal residue" evidence="3">
    <location>
        <position position="1"/>
    </location>
</feature>
<evidence type="ECO:0000313" key="3">
    <source>
        <dbReference type="EMBL" id="CAF4139543.1"/>
    </source>
</evidence>
<protein>
    <recommendedName>
        <fullName evidence="2">Helitron helicase-like domain-containing protein</fullName>
    </recommendedName>
</protein>
<dbReference type="AlphaFoldDB" id="A0A8S2R526"/>
<evidence type="ECO:0000259" key="2">
    <source>
        <dbReference type="Pfam" id="PF14214"/>
    </source>
</evidence>
<reference evidence="3" key="1">
    <citation type="submission" date="2021-02" db="EMBL/GenBank/DDBJ databases">
        <authorList>
            <person name="Nowell W R."/>
        </authorList>
    </citation>
    <scope>NUCLEOTIDE SEQUENCE</scope>
</reference>
<feature type="region of interest" description="Disordered" evidence="1">
    <location>
        <begin position="12"/>
        <end position="32"/>
    </location>
</feature>
<organism evidence="3 4">
    <name type="scientific">Rotaria magnacalcarata</name>
    <dbReference type="NCBI Taxonomy" id="392030"/>
    <lineage>
        <taxon>Eukaryota</taxon>
        <taxon>Metazoa</taxon>
        <taxon>Spiralia</taxon>
        <taxon>Gnathifera</taxon>
        <taxon>Rotifera</taxon>
        <taxon>Eurotatoria</taxon>
        <taxon>Bdelloidea</taxon>
        <taxon>Philodinida</taxon>
        <taxon>Philodinidae</taxon>
        <taxon>Rotaria</taxon>
    </lineage>
</organism>
<dbReference type="EMBL" id="CAJOBJ010009487">
    <property type="protein sequence ID" value="CAF4139543.1"/>
    <property type="molecule type" value="Genomic_DNA"/>
</dbReference>
<dbReference type="PANTHER" id="PTHR46601">
    <property type="entry name" value="ULP_PROTEASE DOMAIN-CONTAINING PROTEIN"/>
    <property type="match status" value="1"/>
</dbReference>
<dbReference type="Pfam" id="PF14214">
    <property type="entry name" value="Helitron_like_N"/>
    <property type="match status" value="1"/>
</dbReference>
<dbReference type="PANTHER" id="PTHR46601:SF1">
    <property type="entry name" value="ADF-H DOMAIN-CONTAINING PROTEIN"/>
    <property type="match status" value="1"/>
</dbReference>
<comment type="caution">
    <text evidence="3">The sequence shown here is derived from an EMBL/GenBank/DDBJ whole genome shotgun (WGS) entry which is preliminary data.</text>
</comment>
<evidence type="ECO:0000313" key="4">
    <source>
        <dbReference type="Proteomes" id="UP000681720"/>
    </source>
</evidence>
<proteinExistence type="predicted"/>
<name>A0A8S2R526_9BILA</name>
<dbReference type="InterPro" id="IPR025476">
    <property type="entry name" value="Helitron_helicase-like"/>
</dbReference>
<sequence>MPYKKKIWCPHPSHSRCTRSGSKPTHPEARRPINATQAEIVNRQIRCNSNWSSVILKEGDRVCLRCYEALPNVLDDSFDLEAMDVQFEDEMEKIDSPCLEESILAKEAAKDKLNAVFQLFNIEKIRDHRRFKKIREQIDSVYRHLKHLCDILEENDSDGVHEINPDSIRIDESNELLHGMRELFQQSTYEEQVRLMTIAPDNWGRIAIAQWFGASDHQARQSIILRRDRGVLAFPEYTRGNKFLDEDTIQSVVQFYLQDGVSRVSSNSKDILKIKNELVPVRFMEMSIREALGKFYDDHPTIRVGKSSFYSLKPRHVKISCPHETCMCQTHENMSLLLQAFNNYVKTKILLNAQFTKITASNLIDLIVCTGPVEDCFLGDCEECNDITPSSVLGRQLDSSDEDDKCSWSLWKLVDKKIDLHQIRGTIISLLNEIDESWPAFLAHSYFNREQRNFINELRIKSSPLSYAVVQIDFAENYTFLRQREVQAAHWNNQQATLFTIHIKIGSEHKNMVIISDYMRHDTAFVFCAQRLIIDYLRKHYPEVKKVNYLSDGAPAHFKNHFNIINLQHHQHDFNISASWTFSASGHGKGPCDGIGGVVKSNASRSILLSNTVISCAEDFFNFTKKFNEDAAKSSQTNEPPINVCYLKRTDIERVTEDLLTERWNKNKRRIKGIRMLHQFDPQNDAIGKAIRGTAAFWSVPRKILRSMYATLSKPNIFLSVNLQDDVEFLTHIDPTRFGNVNEPNYEVIDSLSDDDYLQLVNENSALVSRMCHRRMLAFEKFISDKKHPFFIDYIVTNYFFKIEFQGGGLPHLHTLLWLDNFPSVDTIEGRQKITEFIDKFLDASLPDQQTDPEVRYFSNLLLDITIVIGNTKIRIRRGRKFKDETKSEHNNQNHMKDINKNYLHQNQIYEQVDPKNDPDLLQLAKEKKEFFERLMCRFGSPFELANETHFRTYKEARIMTRGDRDIIMKRLTEE</sequence>
<feature type="domain" description="Helitron helicase-like" evidence="2">
    <location>
        <begin position="685"/>
        <end position="817"/>
    </location>
</feature>
<gene>
    <name evidence="3" type="ORF">GIL414_LOCUS18941</name>
</gene>